<proteinExistence type="predicted"/>
<dbReference type="AlphaFoldDB" id="A0A934VC14"/>
<keyword evidence="2" id="KW-1185">Reference proteome</keyword>
<evidence type="ECO:0000313" key="2">
    <source>
        <dbReference type="Proteomes" id="UP000600139"/>
    </source>
</evidence>
<comment type="caution">
    <text evidence="1">The sequence shown here is derived from an EMBL/GenBank/DDBJ whole genome shotgun (WGS) entry which is preliminary data.</text>
</comment>
<organism evidence="1 2">
    <name type="scientific">Luteolibacter yonseiensis</name>
    <dbReference type="NCBI Taxonomy" id="1144680"/>
    <lineage>
        <taxon>Bacteria</taxon>
        <taxon>Pseudomonadati</taxon>
        <taxon>Verrucomicrobiota</taxon>
        <taxon>Verrucomicrobiia</taxon>
        <taxon>Verrucomicrobiales</taxon>
        <taxon>Verrucomicrobiaceae</taxon>
        <taxon>Luteolibacter</taxon>
    </lineage>
</organism>
<name>A0A934VC14_9BACT</name>
<sequence>MKRADTPKGAALVALLTVAACVLAPWVVYGFARILSEIYTVLHQP</sequence>
<dbReference type="Proteomes" id="UP000600139">
    <property type="component" value="Unassembled WGS sequence"/>
</dbReference>
<dbReference type="PROSITE" id="PS51257">
    <property type="entry name" value="PROKAR_LIPOPROTEIN"/>
    <property type="match status" value="1"/>
</dbReference>
<dbReference type="EMBL" id="JAENIK010000011">
    <property type="protein sequence ID" value="MBK1816501.1"/>
    <property type="molecule type" value="Genomic_DNA"/>
</dbReference>
<evidence type="ECO:0000313" key="1">
    <source>
        <dbReference type="EMBL" id="MBK1816501.1"/>
    </source>
</evidence>
<dbReference type="RefSeq" id="WP_200351434.1">
    <property type="nucleotide sequence ID" value="NZ_BAABHZ010000006.1"/>
</dbReference>
<gene>
    <name evidence="1" type="ORF">JIN84_12820</name>
</gene>
<accession>A0A934VC14</accession>
<protein>
    <submittedName>
        <fullName evidence="1">Uncharacterized protein</fullName>
    </submittedName>
</protein>
<reference evidence="1" key="1">
    <citation type="submission" date="2021-01" db="EMBL/GenBank/DDBJ databases">
        <title>Modified the classification status of verrucomicrobia.</title>
        <authorList>
            <person name="Feng X."/>
        </authorList>
    </citation>
    <scope>NUCLEOTIDE SEQUENCE</scope>
    <source>
        <strain evidence="1">JCM 18052</strain>
    </source>
</reference>